<dbReference type="PANTHER" id="PTHR16001">
    <property type="entry name" value="ECTO-NOX DISULFIDE-THIOL EXCHANGER"/>
    <property type="match status" value="1"/>
</dbReference>
<name>A0A2G8KWB5_STIJA</name>
<dbReference type="GO" id="GO:0007624">
    <property type="term" value="P:ultradian rhythm"/>
    <property type="evidence" value="ECO:0007669"/>
    <property type="project" value="InterPro"/>
</dbReference>
<feature type="compositionally biased region" description="Basic and acidic residues" evidence="1">
    <location>
        <begin position="311"/>
        <end position="324"/>
    </location>
</feature>
<feature type="compositionally biased region" description="Basic and acidic residues" evidence="1">
    <location>
        <begin position="417"/>
        <end position="426"/>
    </location>
</feature>
<evidence type="ECO:0000313" key="2">
    <source>
        <dbReference type="EMBL" id="PIK52200.1"/>
    </source>
</evidence>
<feature type="compositionally biased region" description="Acidic residues" evidence="1">
    <location>
        <begin position="460"/>
        <end position="470"/>
    </location>
</feature>
<evidence type="ECO:0000313" key="3">
    <source>
        <dbReference type="Proteomes" id="UP000230750"/>
    </source>
</evidence>
<protein>
    <submittedName>
        <fullName evidence="2">Putative ecto-NOX disulfide-thiol exchanger 2-like isoform X3</fullName>
    </submittedName>
</protein>
<dbReference type="PANTHER" id="PTHR16001:SF4">
    <property type="entry name" value="ECTO-NOX DISULFIDE-THIOL EXCHANGER 1-LIKE PROTEIN"/>
    <property type="match status" value="1"/>
</dbReference>
<dbReference type="GO" id="GO:0009897">
    <property type="term" value="C:external side of plasma membrane"/>
    <property type="evidence" value="ECO:0007669"/>
    <property type="project" value="InterPro"/>
</dbReference>
<feature type="compositionally biased region" description="Basic and acidic residues" evidence="1">
    <location>
        <begin position="385"/>
        <end position="408"/>
    </location>
</feature>
<dbReference type="OrthoDB" id="10039782at2759"/>
<gene>
    <name evidence="2" type="ORF">BSL78_10902</name>
</gene>
<keyword evidence="3" id="KW-1185">Reference proteome</keyword>
<dbReference type="Proteomes" id="UP000230750">
    <property type="component" value="Unassembled WGS sequence"/>
</dbReference>
<proteinExistence type="predicted"/>
<dbReference type="EMBL" id="MRZV01000339">
    <property type="protein sequence ID" value="PIK52200.1"/>
    <property type="molecule type" value="Genomic_DNA"/>
</dbReference>
<sequence>MTGRGQRLHWYCLLGNPQIYNNQARFEPHNHGNQGMASGPMMGHMGMQNIIHGNGYVVYPPDGTTSTPLPSERPVGCKTVIFAEVPFKVTGEMLVDLCERVAGSVDSFERSNGPFCQVRFRDQVSIDRIFSLHGMHICVNNNKSRAFSGMVLVDYVQNPNDLRDYELEQRRIMRELQHEAASEEIPIVDFTRAFIDEVTERIKGENIAGGCVNILITWLERGHCTKKTASTFYRLISLTNSHVKRLQNDKNQVEEIFNQARQQYVASKDSIVMQLTLIEQVFTSAAKKKVWDHFTKAQRKSLDQWSRAVKDLRSTEEKEIRPEEAGEADMELDSEDEDAGRRPTKQSHWNQQPPRPAMTSAAGISDEITEIIDLSDEEEEDEDAESKTDEAEQSVQEKDDISLEKRLVETPVVEDAPPEKRAKVNEPEITIVIQKDTEPVIRSEDEQTNAELEKSGTEIQTDEEGDEDKEISELRKENREMKAQLEALKREEASMKEKETQIKALQLAFVNMQQQLKEAKSKLKNEEENRKARELEVAITGSSEVQGRTTEPSVEVKRSEGALLSFICIFLHAHPFGASIDYLYSYLSRLHPNIVLSDIDGLLHGYPNCFVQELSGVGASLERRWKFVAFEHALKKS</sequence>
<dbReference type="InterPro" id="IPR038876">
    <property type="entry name" value="ENOX"/>
</dbReference>
<organism evidence="2 3">
    <name type="scientific">Stichopus japonicus</name>
    <name type="common">Sea cucumber</name>
    <dbReference type="NCBI Taxonomy" id="307972"/>
    <lineage>
        <taxon>Eukaryota</taxon>
        <taxon>Metazoa</taxon>
        <taxon>Echinodermata</taxon>
        <taxon>Eleutherozoa</taxon>
        <taxon>Echinozoa</taxon>
        <taxon>Holothuroidea</taxon>
        <taxon>Aspidochirotacea</taxon>
        <taxon>Aspidochirotida</taxon>
        <taxon>Stichopodidae</taxon>
        <taxon>Apostichopus</taxon>
    </lineage>
</organism>
<feature type="compositionally biased region" description="Acidic residues" evidence="1">
    <location>
        <begin position="325"/>
        <end position="338"/>
    </location>
</feature>
<dbReference type="AlphaFoldDB" id="A0A2G8KWB5"/>
<feature type="region of interest" description="Disordered" evidence="1">
    <location>
        <begin position="311"/>
        <end position="478"/>
    </location>
</feature>
<dbReference type="STRING" id="307972.A0A2G8KWB5"/>
<comment type="caution">
    <text evidence="2">The sequence shown here is derived from an EMBL/GenBank/DDBJ whole genome shotgun (WGS) entry which is preliminary data.</text>
</comment>
<evidence type="ECO:0000256" key="1">
    <source>
        <dbReference type="SAM" id="MobiDB-lite"/>
    </source>
</evidence>
<reference evidence="2 3" key="1">
    <citation type="journal article" date="2017" name="PLoS Biol.">
        <title>The sea cucumber genome provides insights into morphological evolution and visceral regeneration.</title>
        <authorList>
            <person name="Zhang X."/>
            <person name="Sun L."/>
            <person name="Yuan J."/>
            <person name="Sun Y."/>
            <person name="Gao Y."/>
            <person name="Zhang L."/>
            <person name="Li S."/>
            <person name="Dai H."/>
            <person name="Hamel J.F."/>
            <person name="Liu C."/>
            <person name="Yu Y."/>
            <person name="Liu S."/>
            <person name="Lin W."/>
            <person name="Guo K."/>
            <person name="Jin S."/>
            <person name="Xu P."/>
            <person name="Storey K.B."/>
            <person name="Huan P."/>
            <person name="Zhang T."/>
            <person name="Zhou Y."/>
            <person name="Zhang J."/>
            <person name="Lin C."/>
            <person name="Li X."/>
            <person name="Xing L."/>
            <person name="Huo D."/>
            <person name="Sun M."/>
            <person name="Wang L."/>
            <person name="Mercier A."/>
            <person name="Li F."/>
            <person name="Yang H."/>
            <person name="Xiang J."/>
        </authorList>
    </citation>
    <scope>NUCLEOTIDE SEQUENCE [LARGE SCALE GENOMIC DNA]</scope>
    <source>
        <strain evidence="2">Shaxun</strain>
        <tissue evidence="2">Muscle</tissue>
    </source>
</reference>
<accession>A0A2G8KWB5</accession>
<dbReference type="GO" id="GO:0016491">
    <property type="term" value="F:oxidoreductase activity"/>
    <property type="evidence" value="ECO:0007669"/>
    <property type="project" value="InterPro"/>
</dbReference>
<feature type="compositionally biased region" description="Acidic residues" evidence="1">
    <location>
        <begin position="367"/>
        <end position="384"/>
    </location>
</feature>
<feature type="compositionally biased region" description="Basic and acidic residues" evidence="1">
    <location>
        <begin position="435"/>
        <end position="456"/>
    </location>
</feature>